<keyword evidence="6" id="KW-1185">Reference proteome</keyword>
<evidence type="ECO:0000313" key="5">
    <source>
        <dbReference type="EMBL" id="BAS70898.1"/>
    </source>
</evidence>
<proteinExistence type="predicted"/>
<protein>
    <recommendedName>
        <fullName evidence="2">phosphoribosylaminoimidazole carboxylase</fullName>
        <ecNumber evidence="2">4.1.1.21</ecNumber>
    </recommendedName>
</protein>
<reference evidence="5 6" key="2">
    <citation type="journal article" date="2013" name="Plant Cell Physiol.">
        <title>Rice Annotation Project Database (RAP-DB): an integrative and interactive database for rice genomics.</title>
        <authorList>
            <person name="Sakai H."/>
            <person name="Lee S.S."/>
            <person name="Tanaka T."/>
            <person name="Numa H."/>
            <person name="Kim J."/>
            <person name="Kawahara Y."/>
            <person name="Wakimoto H."/>
            <person name="Yang C.C."/>
            <person name="Iwamoto M."/>
            <person name="Abe T."/>
            <person name="Yamada Y."/>
            <person name="Muto A."/>
            <person name="Inokuchi H."/>
            <person name="Ikemura T."/>
            <person name="Matsumoto T."/>
            <person name="Sasaki T."/>
            <person name="Itoh T."/>
        </authorList>
    </citation>
    <scope>NUCLEOTIDE SEQUENCE [LARGE SCALE GENOMIC DNA]</scope>
    <source>
        <strain evidence="6">cv. Nipponbare</strain>
    </source>
</reference>
<dbReference type="STRING" id="39947.A0A0P0UZH5"/>
<dbReference type="Proteomes" id="UP000059680">
    <property type="component" value="Chromosome 1"/>
</dbReference>
<dbReference type="PANTHER" id="PTHR23046:SF2">
    <property type="entry name" value="PHOSPHORIBOSYLAMINOIMIDAZOLE CARBOXYLASE"/>
    <property type="match status" value="1"/>
</dbReference>
<dbReference type="GO" id="GO:0004638">
    <property type="term" value="F:phosphoribosylaminoimidazole carboxylase activity"/>
    <property type="evidence" value="ECO:0007669"/>
    <property type="project" value="UniProtKB-EC"/>
</dbReference>
<organism evidence="5 6">
    <name type="scientific">Oryza sativa subsp. japonica</name>
    <name type="common">Rice</name>
    <dbReference type="NCBI Taxonomy" id="39947"/>
    <lineage>
        <taxon>Eukaryota</taxon>
        <taxon>Viridiplantae</taxon>
        <taxon>Streptophyta</taxon>
        <taxon>Embryophyta</taxon>
        <taxon>Tracheophyta</taxon>
        <taxon>Spermatophyta</taxon>
        <taxon>Magnoliopsida</taxon>
        <taxon>Liliopsida</taxon>
        <taxon>Poales</taxon>
        <taxon>Poaceae</taxon>
        <taxon>BOP clade</taxon>
        <taxon>Oryzoideae</taxon>
        <taxon>Oryzeae</taxon>
        <taxon>Oryzinae</taxon>
        <taxon>Oryza</taxon>
        <taxon>Oryza sativa</taxon>
    </lineage>
</organism>
<dbReference type="EC" id="4.1.1.21" evidence="2"/>
<keyword evidence="3" id="KW-0658">Purine biosynthesis</keyword>
<dbReference type="SUPFAM" id="SSF52255">
    <property type="entry name" value="N5-CAIR mutase (phosphoribosylaminoimidazole carboxylase, PurE)"/>
    <property type="match status" value="1"/>
</dbReference>
<accession>A0A0P0UZH5</accession>
<dbReference type="SMR" id="A0A0P0UZH5"/>
<reference evidence="5 6" key="3">
    <citation type="journal article" date="2013" name="Rice">
        <title>Improvement of the Oryza sativa Nipponbare reference genome using next generation sequence and optical map data.</title>
        <authorList>
            <person name="Kawahara Y."/>
            <person name="de la Bastide M."/>
            <person name="Hamilton J.P."/>
            <person name="Kanamori H."/>
            <person name="McCombie W.R."/>
            <person name="Ouyang S."/>
            <person name="Schwartz D.C."/>
            <person name="Tanaka T."/>
            <person name="Wu J."/>
            <person name="Zhou S."/>
            <person name="Childs K.L."/>
            <person name="Davidson R.M."/>
            <person name="Lin H."/>
            <person name="Quesada-Ocampo L."/>
            <person name="Vaillancourt B."/>
            <person name="Sakai H."/>
            <person name="Lee S.S."/>
            <person name="Kim J."/>
            <person name="Numa H."/>
            <person name="Itoh T."/>
            <person name="Buell C.R."/>
            <person name="Matsumoto T."/>
        </authorList>
    </citation>
    <scope>NUCLEOTIDE SEQUENCE [LARGE SCALE GENOMIC DNA]</scope>
    <source>
        <strain evidence="6">cv. Nipponbare</strain>
    </source>
</reference>
<reference evidence="6" key="1">
    <citation type="journal article" date="2005" name="Nature">
        <title>The map-based sequence of the rice genome.</title>
        <authorList>
            <consortium name="International rice genome sequencing project (IRGSP)"/>
            <person name="Matsumoto T."/>
            <person name="Wu J."/>
            <person name="Kanamori H."/>
            <person name="Katayose Y."/>
            <person name="Fujisawa M."/>
            <person name="Namiki N."/>
            <person name="Mizuno H."/>
            <person name="Yamamoto K."/>
            <person name="Antonio B.A."/>
            <person name="Baba T."/>
            <person name="Sakata K."/>
            <person name="Nagamura Y."/>
            <person name="Aoki H."/>
            <person name="Arikawa K."/>
            <person name="Arita K."/>
            <person name="Bito T."/>
            <person name="Chiden Y."/>
            <person name="Fujitsuka N."/>
            <person name="Fukunaka R."/>
            <person name="Hamada M."/>
            <person name="Harada C."/>
            <person name="Hayashi A."/>
            <person name="Hijishita S."/>
            <person name="Honda M."/>
            <person name="Hosokawa S."/>
            <person name="Ichikawa Y."/>
            <person name="Idonuma A."/>
            <person name="Iijima M."/>
            <person name="Ikeda M."/>
            <person name="Ikeno M."/>
            <person name="Ito K."/>
            <person name="Ito S."/>
            <person name="Ito T."/>
            <person name="Ito Y."/>
            <person name="Ito Y."/>
            <person name="Iwabuchi A."/>
            <person name="Kamiya K."/>
            <person name="Karasawa W."/>
            <person name="Kurita K."/>
            <person name="Katagiri S."/>
            <person name="Kikuta A."/>
            <person name="Kobayashi H."/>
            <person name="Kobayashi N."/>
            <person name="Machita K."/>
            <person name="Maehara T."/>
            <person name="Masukawa M."/>
            <person name="Mizubayashi T."/>
            <person name="Mukai Y."/>
            <person name="Nagasaki H."/>
            <person name="Nagata Y."/>
            <person name="Naito S."/>
            <person name="Nakashima M."/>
            <person name="Nakama Y."/>
            <person name="Nakamichi Y."/>
            <person name="Nakamura M."/>
            <person name="Meguro A."/>
            <person name="Negishi M."/>
            <person name="Ohta I."/>
            <person name="Ohta T."/>
            <person name="Okamoto M."/>
            <person name="Ono N."/>
            <person name="Saji S."/>
            <person name="Sakaguchi M."/>
            <person name="Sakai K."/>
            <person name="Shibata M."/>
            <person name="Shimokawa T."/>
            <person name="Song J."/>
            <person name="Takazaki Y."/>
            <person name="Terasawa K."/>
            <person name="Tsugane M."/>
            <person name="Tsuji K."/>
            <person name="Ueda S."/>
            <person name="Waki K."/>
            <person name="Yamagata H."/>
            <person name="Yamamoto M."/>
            <person name="Yamamoto S."/>
            <person name="Yamane H."/>
            <person name="Yoshiki S."/>
            <person name="Yoshihara R."/>
            <person name="Yukawa K."/>
            <person name="Zhong H."/>
            <person name="Yano M."/>
            <person name="Yuan Q."/>
            <person name="Ouyang S."/>
            <person name="Liu J."/>
            <person name="Jones K.M."/>
            <person name="Gansberger K."/>
            <person name="Moffat K."/>
            <person name="Hill J."/>
            <person name="Bera J."/>
            <person name="Fadrosh D."/>
            <person name="Jin S."/>
            <person name="Johri S."/>
            <person name="Kim M."/>
            <person name="Overton L."/>
            <person name="Reardon M."/>
            <person name="Tsitrin T."/>
            <person name="Vuong H."/>
            <person name="Weaver B."/>
            <person name="Ciecko A."/>
            <person name="Tallon L."/>
            <person name="Jackson J."/>
            <person name="Pai G."/>
            <person name="Aken S.V."/>
            <person name="Utterback T."/>
            <person name="Reidmuller S."/>
            <person name="Feldblyum T."/>
            <person name="Hsiao J."/>
            <person name="Zismann V."/>
            <person name="Iobst S."/>
            <person name="de Vazeille A.R."/>
            <person name="Buell C.R."/>
            <person name="Ying K."/>
            <person name="Li Y."/>
            <person name="Lu T."/>
            <person name="Huang Y."/>
            <person name="Zhao Q."/>
            <person name="Feng Q."/>
            <person name="Zhang L."/>
            <person name="Zhu J."/>
            <person name="Weng Q."/>
            <person name="Mu J."/>
            <person name="Lu Y."/>
            <person name="Fan D."/>
            <person name="Liu Y."/>
            <person name="Guan J."/>
            <person name="Zhang Y."/>
            <person name="Yu S."/>
            <person name="Liu X."/>
            <person name="Zhang Y."/>
            <person name="Hong G."/>
            <person name="Han B."/>
            <person name="Choisne N."/>
            <person name="Demange N."/>
            <person name="Orjeda G."/>
            <person name="Samain S."/>
            <person name="Cattolico L."/>
            <person name="Pelletier E."/>
            <person name="Couloux A."/>
            <person name="Segurens B."/>
            <person name="Wincker P."/>
            <person name="D'Hont A."/>
            <person name="Scarpelli C."/>
            <person name="Weissenbach J."/>
            <person name="Salanoubat M."/>
            <person name="Quetier F."/>
            <person name="Yu Y."/>
            <person name="Kim H.R."/>
            <person name="Rambo T."/>
            <person name="Currie J."/>
            <person name="Collura K."/>
            <person name="Luo M."/>
            <person name="Yang T."/>
            <person name="Ammiraju J.S.S."/>
            <person name="Engler F."/>
            <person name="Soderlund C."/>
            <person name="Wing R.A."/>
            <person name="Palmer L.E."/>
            <person name="de la Bastide M."/>
            <person name="Spiegel L."/>
            <person name="Nascimento L."/>
            <person name="Zutavern T."/>
            <person name="O'Shaughnessy A."/>
            <person name="Dike S."/>
            <person name="Dedhia N."/>
            <person name="Preston R."/>
            <person name="Balija V."/>
            <person name="McCombie W.R."/>
            <person name="Chow T."/>
            <person name="Chen H."/>
            <person name="Chung M."/>
            <person name="Chen C."/>
            <person name="Shaw J."/>
            <person name="Wu H."/>
            <person name="Hsiao K."/>
            <person name="Chao Y."/>
            <person name="Chu M."/>
            <person name="Cheng C."/>
            <person name="Hour A."/>
            <person name="Lee P."/>
            <person name="Lin S."/>
            <person name="Lin Y."/>
            <person name="Liou J."/>
            <person name="Liu S."/>
            <person name="Hsing Y."/>
            <person name="Raghuvanshi S."/>
            <person name="Mohanty A."/>
            <person name="Bharti A.K."/>
            <person name="Gaur A."/>
            <person name="Gupta V."/>
            <person name="Kumar D."/>
            <person name="Ravi V."/>
            <person name="Vij S."/>
            <person name="Kapur A."/>
            <person name="Khurana P."/>
            <person name="Khurana P."/>
            <person name="Khurana J.P."/>
            <person name="Tyagi A.K."/>
            <person name="Gaikwad K."/>
            <person name="Singh A."/>
            <person name="Dalal V."/>
            <person name="Srivastava S."/>
            <person name="Dixit A."/>
            <person name="Pal A.K."/>
            <person name="Ghazi I.A."/>
            <person name="Yadav M."/>
            <person name="Pandit A."/>
            <person name="Bhargava A."/>
            <person name="Sureshbabu K."/>
            <person name="Batra K."/>
            <person name="Sharma T.R."/>
            <person name="Mohapatra T."/>
            <person name="Singh N.K."/>
            <person name="Messing J."/>
            <person name="Nelson A.B."/>
            <person name="Fuks G."/>
            <person name="Kavchok S."/>
            <person name="Keizer G."/>
            <person name="Linton E."/>
            <person name="Llaca V."/>
            <person name="Song R."/>
            <person name="Tanyolac B."/>
            <person name="Young S."/>
            <person name="Ho-Il K."/>
            <person name="Hahn J.H."/>
            <person name="Sangsakoo G."/>
            <person name="Vanavichit A."/>
            <person name="de Mattos Luiz.A.T."/>
            <person name="Zimmer P.D."/>
            <person name="Malone G."/>
            <person name="Dellagostin O."/>
            <person name="de Oliveira A.C."/>
            <person name="Bevan M."/>
            <person name="Bancroft I."/>
            <person name="Minx P."/>
            <person name="Cordum H."/>
            <person name="Wilson R."/>
            <person name="Cheng Z."/>
            <person name="Jin W."/>
            <person name="Jiang J."/>
            <person name="Leong S.A."/>
            <person name="Iwama H."/>
            <person name="Gojobori T."/>
            <person name="Itoh T."/>
            <person name="Niimura Y."/>
            <person name="Fujii Y."/>
            <person name="Habara T."/>
            <person name="Sakai H."/>
            <person name="Sato Y."/>
            <person name="Wilson G."/>
            <person name="Kumar K."/>
            <person name="McCouch S."/>
            <person name="Juretic N."/>
            <person name="Hoen D."/>
            <person name="Wright S."/>
            <person name="Bruskiewich R."/>
            <person name="Bureau T."/>
            <person name="Miyao A."/>
            <person name="Hirochika H."/>
            <person name="Nishikawa T."/>
            <person name="Kadowaki K."/>
            <person name="Sugiura M."/>
            <person name="Burr B."/>
            <person name="Sasaki T."/>
        </authorList>
    </citation>
    <scope>NUCLEOTIDE SEQUENCE [LARGE SCALE GENOMIC DNA]</scope>
    <source>
        <strain evidence="6">cv. Nipponbare</strain>
    </source>
</reference>
<dbReference type="UniPathway" id="UPA00074">
    <property type="reaction ID" value="UER00130"/>
</dbReference>
<evidence type="ECO:0000259" key="4">
    <source>
        <dbReference type="Pfam" id="PF00731"/>
    </source>
</evidence>
<evidence type="ECO:0000256" key="2">
    <source>
        <dbReference type="ARBA" id="ARBA00012329"/>
    </source>
</evidence>
<dbReference type="InterPro" id="IPR024694">
    <property type="entry name" value="PurE_prokaryotes"/>
</dbReference>
<dbReference type="PaxDb" id="39947-A0A0P0UZH5"/>
<sequence length="71" mass="7983">MSKSIPVATVAIGNAENAGLLAVRMLASRDPELGDKATECQHDLRDMVLEKAKRLEELGWEEYTKLYLKKH</sequence>
<dbReference type="PANTHER" id="PTHR23046">
    <property type="entry name" value="PHOSPHORIBOSYLAMINOIMIDAZOLE CARBOXYLASE CATALYTIC SUBUNIT"/>
    <property type="match status" value="1"/>
</dbReference>
<evidence type="ECO:0000256" key="3">
    <source>
        <dbReference type="ARBA" id="ARBA00022755"/>
    </source>
</evidence>
<feature type="domain" description="PurE" evidence="4">
    <location>
        <begin position="1"/>
        <end position="45"/>
    </location>
</feature>
<gene>
    <name evidence="5" type="ordered locus">Os01g0200175</name>
    <name evidence="5" type="ORF">OSNPB_010200175</name>
</gene>
<dbReference type="GO" id="GO:0006189">
    <property type="term" value="P:'de novo' IMP biosynthetic process"/>
    <property type="evidence" value="ECO:0007669"/>
    <property type="project" value="UniProtKB-UniPathway"/>
</dbReference>
<dbReference type="InParanoid" id="A0A0P0UZH5"/>
<evidence type="ECO:0000256" key="1">
    <source>
        <dbReference type="ARBA" id="ARBA00004747"/>
    </source>
</evidence>
<name>A0A0P0UZH5_ORYSJ</name>
<evidence type="ECO:0000313" key="6">
    <source>
        <dbReference type="Proteomes" id="UP000059680"/>
    </source>
</evidence>
<dbReference type="EMBL" id="AP014957">
    <property type="protein sequence ID" value="BAS70898.1"/>
    <property type="molecule type" value="Genomic_DNA"/>
</dbReference>
<dbReference type="Pfam" id="PF00731">
    <property type="entry name" value="AIRC"/>
    <property type="match status" value="1"/>
</dbReference>
<dbReference type="Gene3D" id="3.40.50.1970">
    <property type="match status" value="1"/>
</dbReference>
<dbReference type="InterPro" id="IPR000031">
    <property type="entry name" value="PurE_dom"/>
</dbReference>
<comment type="pathway">
    <text evidence="1">Purine metabolism; IMP biosynthesis via de novo pathway; 5-amino-1-(5-phospho-D-ribosyl)imidazole-4-carboxylate from 5-amino-1-(5-phospho-D-ribosyl)imidazole (carboxylase route): step 1/1.</text>
</comment>
<dbReference type="AlphaFoldDB" id="A0A0P0UZH5"/>